<dbReference type="Pfam" id="PF03883">
    <property type="entry name" value="H2O2_YaaD"/>
    <property type="match status" value="1"/>
</dbReference>
<evidence type="ECO:0000313" key="2">
    <source>
        <dbReference type="Proteomes" id="UP001150259"/>
    </source>
</evidence>
<reference evidence="1 2" key="1">
    <citation type="submission" date="2022-11" db="EMBL/GenBank/DDBJ databases">
        <title>Anaerobic phenanthrene biodegradation by a DNRA strain PheN6.</title>
        <authorList>
            <person name="Zhang Z."/>
        </authorList>
    </citation>
    <scope>NUCLEOTIDE SEQUENCE [LARGE SCALE GENOMIC DNA]</scope>
    <source>
        <strain evidence="1 2">PheN6</strain>
    </source>
</reference>
<name>A0ABT5GLM0_9MICO</name>
<organism evidence="1 2">
    <name type="scientific">Intrasporangium calvum</name>
    <dbReference type="NCBI Taxonomy" id="53358"/>
    <lineage>
        <taxon>Bacteria</taxon>
        <taxon>Bacillati</taxon>
        <taxon>Actinomycetota</taxon>
        <taxon>Actinomycetes</taxon>
        <taxon>Micrococcales</taxon>
        <taxon>Intrasporangiaceae</taxon>
        <taxon>Intrasporangium</taxon>
    </lineage>
</organism>
<dbReference type="InterPro" id="IPR005583">
    <property type="entry name" value="YaaA"/>
</dbReference>
<dbReference type="RefSeq" id="WP_272463340.1">
    <property type="nucleotide sequence ID" value="NZ_JAPFQL010000083.1"/>
</dbReference>
<keyword evidence="2" id="KW-1185">Reference proteome</keyword>
<dbReference type="PANTHER" id="PTHR30283">
    <property type="entry name" value="PEROXIDE STRESS RESPONSE PROTEIN YAAA"/>
    <property type="match status" value="1"/>
</dbReference>
<sequence>MLILLPPSEGKTQRRRGRPLDLATLSFPELTSLRSAVIDSAEQVSARPDAHRLLSVSPNLIEEVARNTRLRVAPTAPAAEVYSGVLFDALDLASLDPASKRRANRRILIFSALFGVVRPTDRIPAYRLNPAARLPDIGDLTATWREVLTPVLEQEAGDRGLVVDCRSGTYTAMWSPKGALAERRVHVTVPGASHMAKHTRGLVARHLVQSNAQPRHPEDLVPLLEDAFVVRLSEPERPGRPWQLAATARA</sequence>
<protein>
    <submittedName>
        <fullName evidence="1">Peroxide stress protein YaaA</fullName>
    </submittedName>
</protein>
<accession>A0ABT5GLM0</accession>
<comment type="caution">
    <text evidence="1">The sequence shown here is derived from an EMBL/GenBank/DDBJ whole genome shotgun (WGS) entry which is preliminary data.</text>
</comment>
<evidence type="ECO:0000313" key="1">
    <source>
        <dbReference type="EMBL" id="MDC5698775.1"/>
    </source>
</evidence>
<dbReference type="PANTHER" id="PTHR30283:SF4">
    <property type="entry name" value="PEROXIDE STRESS RESISTANCE PROTEIN YAAA"/>
    <property type="match status" value="1"/>
</dbReference>
<gene>
    <name evidence="1" type="ORF">OO014_16090</name>
</gene>
<dbReference type="EMBL" id="JAPFQL010000083">
    <property type="protein sequence ID" value="MDC5698775.1"/>
    <property type="molecule type" value="Genomic_DNA"/>
</dbReference>
<proteinExistence type="predicted"/>
<dbReference type="Proteomes" id="UP001150259">
    <property type="component" value="Unassembled WGS sequence"/>
</dbReference>